<keyword evidence="1" id="KW-0472">Membrane</keyword>
<dbReference type="RefSeq" id="WP_274266009.1">
    <property type="nucleotide sequence ID" value="NZ_CP117880.1"/>
</dbReference>
<gene>
    <name evidence="2" type="ORF">PQ465_13295</name>
</gene>
<dbReference type="EMBL" id="CP117880">
    <property type="protein sequence ID" value="WDF67279.1"/>
    <property type="molecule type" value="Genomic_DNA"/>
</dbReference>
<reference evidence="2 3" key="1">
    <citation type="submission" date="2023-02" db="EMBL/GenBank/DDBJ databases">
        <title>Genome sequence of Sphingobacterium sp. KACC 22765.</title>
        <authorList>
            <person name="Kim S."/>
            <person name="Heo J."/>
            <person name="Kwon S.-W."/>
        </authorList>
    </citation>
    <scope>NUCLEOTIDE SEQUENCE [LARGE SCALE GENOMIC DNA]</scope>
    <source>
        <strain evidence="2 3">KACC 22765</strain>
    </source>
</reference>
<feature type="transmembrane region" description="Helical" evidence="1">
    <location>
        <begin position="51"/>
        <end position="69"/>
    </location>
</feature>
<accession>A0ABY7WCA0</accession>
<proteinExistence type="predicted"/>
<feature type="transmembrane region" description="Helical" evidence="1">
    <location>
        <begin position="74"/>
        <end position="92"/>
    </location>
</feature>
<name>A0ABY7WCA0_9SPHI</name>
<evidence type="ECO:0000313" key="2">
    <source>
        <dbReference type="EMBL" id="WDF67279.1"/>
    </source>
</evidence>
<keyword evidence="1" id="KW-1133">Transmembrane helix</keyword>
<keyword evidence="1" id="KW-0812">Transmembrane</keyword>
<evidence type="ECO:0000256" key="1">
    <source>
        <dbReference type="SAM" id="Phobius"/>
    </source>
</evidence>
<keyword evidence="3" id="KW-1185">Reference proteome</keyword>
<dbReference type="Proteomes" id="UP001221558">
    <property type="component" value="Chromosome"/>
</dbReference>
<sequence length="93" mass="10392">MNTSKRISWPEKSVRLQQWGSKLRLSRNVAGSFFLIATVLSMAFLGIGSGIFAAVVMLMAAGCLSILFFPFRYLGLRGLFALFVVCFIVEQFF</sequence>
<organism evidence="2 3">
    <name type="scientific">Sphingobacterium oryzagri</name>
    <dbReference type="NCBI Taxonomy" id="3025669"/>
    <lineage>
        <taxon>Bacteria</taxon>
        <taxon>Pseudomonadati</taxon>
        <taxon>Bacteroidota</taxon>
        <taxon>Sphingobacteriia</taxon>
        <taxon>Sphingobacteriales</taxon>
        <taxon>Sphingobacteriaceae</taxon>
        <taxon>Sphingobacterium</taxon>
    </lineage>
</organism>
<protein>
    <submittedName>
        <fullName evidence="2">Uncharacterized protein</fullName>
    </submittedName>
</protein>
<feature type="transmembrane region" description="Helical" evidence="1">
    <location>
        <begin position="25"/>
        <end position="45"/>
    </location>
</feature>
<evidence type="ECO:0000313" key="3">
    <source>
        <dbReference type="Proteomes" id="UP001221558"/>
    </source>
</evidence>